<accession>A0A090AP61</accession>
<keyword evidence="1" id="KW-1133">Transmembrane helix</keyword>
<dbReference type="InterPro" id="IPR045781">
    <property type="entry name" value="SxtJ"/>
</dbReference>
<dbReference type="Pfam" id="PF19588">
    <property type="entry name" value="SxtJ"/>
    <property type="match status" value="1"/>
</dbReference>
<keyword evidence="1" id="KW-0812">Transmembrane</keyword>
<dbReference type="KEGG" id="tig:THII_3720"/>
<dbReference type="AlphaFoldDB" id="A0A090AP61"/>
<dbReference type="Proteomes" id="UP000031623">
    <property type="component" value="Chromosome"/>
</dbReference>
<sequence length="132" mass="15208">MHIAIPDSKGLREFGLVTGALFVGLFGLLFPWLFQLAFPYWPWIIAGILWGLALLVPTGLKPIYYGWMFIALIIGWINTRILLALMFYLIITPMGLFMRLLGKQPMRKFQSPVASYRHLTPTRSPQQMEHPF</sequence>
<protein>
    <recommendedName>
        <fullName evidence="4">SxtJ</fullName>
    </recommendedName>
</protein>
<dbReference type="HOGENOM" id="CLU_127055_0_0_6"/>
<evidence type="ECO:0000313" key="2">
    <source>
        <dbReference type="EMBL" id="BAP58017.1"/>
    </source>
</evidence>
<evidence type="ECO:0000313" key="3">
    <source>
        <dbReference type="Proteomes" id="UP000031623"/>
    </source>
</evidence>
<evidence type="ECO:0000256" key="1">
    <source>
        <dbReference type="SAM" id="Phobius"/>
    </source>
</evidence>
<proteinExistence type="predicted"/>
<gene>
    <name evidence="2" type="ORF">THII_3720</name>
</gene>
<keyword evidence="3" id="KW-1185">Reference proteome</keyword>
<feature type="transmembrane region" description="Helical" evidence="1">
    <location>
        <begin position="40"/>
        <end position="56"/>
    </location>
</feature>
<dbReference type="EMBL" id="AP014633">
    <property type="protein sequence ID" value="BAP58017.1"/>
    <property type="molecule type" value="Genomic_DNA"/>
</dbReference>
<evidence type="ECO:0008006" key="4">
    <source>
        <dbReference type="Google" id="ProtNLM"/>
    </source>
</evidence>
<keyword evidence="1" id="KW-0472">Membrane</keyword>
<feature type="transmembrane region" description="Helical" evidence="1">
    <location>
        <begin position="14"/>
        <end position="34"/>
    </location>
</feature>
<reference evidence="2 3" key="1">
    <citation type="journal article" date="2014" name="ISME J.">
        <title>Ecophysiology of Thioploca ingrica as revealed by the complete genome sequence supplemented with proteomic evidence.</title>
        <authorList>
            <person name="Kojima H."/>
            <person name="Ogura Y."/>
            <person name="Yamamoto N."/>
            <person name="Togashi T."/>
            <person name="Mori H."/>
            <person name="Watanabe T."/>
            <person name="Nemoto F."/>
            <person name="Kurokawa K."/>
            <person name="Hayashi T."/>
            <person name="Fukui M."/>
        </authorList>
    </citation>
    <scope>NUCLEOTIDE SEQUENCE [LARGE SCALE GENOMIC DNA]</scope>
</reference>
<dbReference type="STRING" id="40754.THII_3720"/>
<organism evidence="2 3">
    <name type="scientific">Thioploca ingrica</name>
    <dbReference type="NCBI Taxonomy" id="40754"/>
    <lineage>
        <taxon>Bacteria</taxon>
        <taxon>Pseudomonadati</taxon>
        <taxon>Pseudomonadota</taxon>
        <taxon>Gammaproteobacteria</taxon>
        <taxon>Thiotrichales</taxon>
        <taxon>Thiotrichaceae</taxon>
        <taxon>Thioploca</taxon>
    </lineage>
</organism>
<dbReference type="OrthoDB" id="9790341at2"/>
<name>A0A090AP61_9GAMM</name>